<name>A0A5C6Q3K3_9GAMM</name>
<reference evidence="2 4" key="1">
    <citation type="submission" date="2019-07" db="EMBL/GenBank/DDBJ databases">
        <title>Genomes of sea-ice associated Colwellia species.</title>
        <authorList>
            <person name="Bowman J.P."/>
        </authorList>
    </citation>
    <scope>NUCLEOTIDE SEQUENCE [LARGE SCALE GENOMIC DNA]</scope>
    <source>
        <strain evidence="1 3">ACAM 607</strain>
        <strain evidence="2 4">IC036</strain>
    </source>
</reference>
<dbReference type="Pfam" id="PF11042">
    <property type="entry name" value="DUF2750"/>
    <property type="match status" value="1"/>
</dbReference>
<dbReference type="EMBL" id="VOLR01000034">
    <property type="protein sequence ID" value="TWX54703.1"/>
    <property type="molecule type" value="Genomic_DNA"/>
</dbReference>
<dbReference type="OrthoDB" id="2936081at2"/>
<keyword evidence="3" id="KW-1185">Reference proteome</keyword>
<evidence type="ECO:0000313" key="2">
    <source>
        <dbReference type="EMBL" id="TWX63416.1"/>
    </source>
</evidence>
<dbReference type="EMBL" id="VOLQ01000044">
    <property type="protein sequence ID" value="TWX63416.1"/>
    <property type="molecule type" value="Genomic_DNA"/>
</dbReference>
<dbReference type="Proteomes" id="UP000321917">
    <property type="component" value="Unassembled WGS sequence"/>
</dbReference>
<evidence type="ECO:0000313" key="1">
    <source>
        <dbReference type="EMBL" id="TWX54703.1"/>
    </source>
</evidence>
<proteinExistence type="predicted"/>
<protein>
    <submittedName>
        <fullName evidence="2">DUF2750 domain-containing protein</fullName>
    </submittedName>
</protein>
<sequence>MVQALDEQQIKQILNYDDAQRASYFIKEVVANDEVWILKDEHGCVMLNTEDEDCVPVWPHKEFAQAWATDEWQACQPEAISLSKWFSHWSHGLADDELALVVFPSQNEQGLVFYPDELEQELKNKQKNQSAKGQR</sequence>
<accession>A0A5C6Q3K3</accession>
<dbReference type="InterPro" id="IPR021284">
    <property type="entry name" value="DUF2750"/>
</dbReference>
<evidence type="ECO:0000313" key="3">
    <source>
        <dbReference type="Proteomes" id="UP000321525"/>
    </source>
</evidence>
<dbReference type="AlphaFoldDB" id="A0A5C6Q3K3"/>
<evidence type="ECO:0000313" key="4">
    <source>
        <dbReference type="Proteomes" id="UP000321917"/>
    </source>
</evidence>
<dbReference type="RefSeq" id="WP_146800887.1">
    <property type="nucleotide sequence ID" value="NZ_VOLP01000033.1"/>
</dbReference>
<dbReference type="Proteomes" id="UP000321525">
    <property type="component" value="Unassembled WGS sequence"/>
</dbReference>
<comment type="caution">
    <text evidence="2">The sequence shown here is derived from an EMBL/GenBank/DDBJ whole genome shotgun (WGS) entry which is preliminary data.</text>
</comment>
<gene>
    <name evidence="1" type="ORF">ESZ26_17535</name>
    <name evidence="2" type="ORF">ESZ27_16830</name>
</gene>
<organism evidence="2 4">
    <name type="scientific">Colwellia hornerae</name>
    <dbReference type="NCBI Taxonomy" id="89402"/>
    <lineage>
        <taxon>Bacteria</taxon>
        <taxon>Pseudomonadati</taxon>
        <taxon>Pseudomonadota</taxon>
        <taxon>Gammaproteobacteria</taxon>
        <taxon>Alteromonadales</taxon>
        <taxon>Colwelliaceae</taxon>
        <taxon>Colwellia</taxon>
    </lineage>
</organism>